<gene>
    <name evidence="2" type="ORF">EJB05_06700</name>
</gene>
<dbReference type="Proteomes" id="UP000324897">
    <property type="component" value="Chromosome 5"/>
</dbReference>
<feature type="non-terminal residue" evidence="2">
    <location>
        <position position="265"/>
    </location>
</feature>
<comment type="caution">
    <text evidence="2">The sequence shown here is derived from an EMBL/GenBank/DDBJ whole genome shotgun (WGS) entry which is preliminary data.</text>
</comment>
<keyword evidence="3" id="KW-1185">Reference proteome</keyword>
<feature type="compositionally biased region" description="Low complexity" evidence="1">
    <location>
        <begin position="89"/>
        <end position="104"/>
    </location>
</feature>
<evidence type="ECO:0000313" key="2">
    <source>
        <dbReference type="EMBL" id="TVU47117.1"/>
    </source>
</evidence>
<sequence>MAAPPLRSSSPDYTPSSTFRDAMSEEEYTPASPEYTPGGLAGLHAVNTDDPRSLHGLHAGVAEYRPGSPSWRAASPDYTPSSPTIRAASPSSPEYTPSSPDYTPASPEYRPESTSWWAGSPVYTPSSPTIRAESPHYTHRRHLSTRRVTGVHAFIPDYTPASPEYTPVSSRWRAKSPDHTASSREFSPTYTLRRRLLGARSLQTTPKHAATVASGLRRGVAHLSRHAAAATIRTRGAAPARAPCAPAVSAASSAVFPCMDTRETL</sequence>
<reference evidence="2 3" key="1">
    <citation type="journal article" date="2019" name="Sci. Rep.">
        <title>A high-quality genome of Eragrostis curvula grass provides insights into Poaceae evolution and supports new strategies to enhance forage quality.</title>
        <authorList>
            <person name="Carballo J."/>
            <person name="Santos B.A.C.M."/>
            <person name="Zappacosta D."/>
            <person name="Garbus I."/>
            <person name="Selva J.P."/>
            <person name="Gallo C.A."/>
            <person name="Diaz A."/>
            <person name="Albertini E."/>
            <person name="Caccamo M."/>
            <person name="Echenique V."/>
        </authorList>
    </citation>
    <scope>NUCLEOTIDE SEQUENCE [LARGE SCALE GENOMIC DNA]</scope>
    <source>
        <strain evidence="3">cv. Victoria</strain>
        <tissue evidence="2">Leaf</tissue>
    </source>
</reference>
<proteinExistence type="predicted"/>
<dbReference type="OrthoDB" id="696816at2759"/>
<dbReference type="EMBL" id="RWGY01000004">
    <property type="protein sequence ID" value="TVU47117.1"/>
    <property type="molecule type" value="Genomic_DNA"/>
</dbReference>
<accession>A0A5J9WGX4</accession>
<feature type="region of interest" description="Disordered" evidence="1">
    <location>
        <begin position="165"/>
        <end position="186"/>
    </location>
</feature>
<evidence type="ECO:0000313" key="3">
    <source>
        <dbReference type="Proteomes" id="UP000324897"/>
    </source>
</evidence>
<name>A0A5J9WGX4_9POAL</name>
<organism evidence="2 3">
    <name type="scientific">Eragrostis curvula</name>
    <name type="common">weeping love grass</name>
    <dbReference type="NCBI Taxonomy" id="38414"/>
    <lineage>
        <taxon>Eukaryota</taxon>
        <taxon>Viridiplantae</taxon>
        <taxon>Streptophyta</taxon>
        <taxon>Embryophyta</taxon>
        <taxon>Tracheophyta</taxon>
        <taxon>Spermatophyta</taxon>
        <taxon>Magnoliopsida</taxon>
        <taxon>Liliopsida</taxon>
        <taxon>Poales</taxon>
        <taxon>Poaceae</taxon>
        <taxon>PACMAD clade</taxon>
        <taxon>Chloridoideae</taxon>
        <taxon>Eragrostideae</taxon>
        <taxon>Eragrostidinae</taxon>
        <taxon>Eragrostis</taxon>
    </lineage>
</organism>
<feature type="region of interest" description="Disordered" evidence="1">
    <location>
        <begin position="1"/>
        <end position="109"/>
    </location>
</feature>
<protein>
    <submittedName>
        <fullName evidence="2">Uncharacterized protein</fullName>
    </submittedName>
</protein>
<feature type="compositionally biased region" description="Polar residues" evidence="1">
    <location>
        <begin position="7"/>
        <end position="19"/>
    </location>
</feature>
<feature type="non-terminal residue" evidence="2">
    <location>
        <position position="1"/>
    </location>
</feature>
<dbReference type="AlphaFoldDB" id="A0A5J9WGX4"/>
<dbReference type="Gramene" id="TVU47117">
    <property type="protein sequence ID" value="TVU47117"/>
    <property type="gene ID" value="EJB05_06700"/>
</dbReference>
<evidence type="ECO:0000256" key="1">
    <source>
        <dbReference type="SAM" id="MobiDB-lite"/>
    </source>
</evidence>